<feature type="region of interest" description="Disordered" evidence="3">
    <location>
        <begin position="501"/>
        <end position="606"/>
    </location>
</feature>
<evidence type="ECO:0008006" key="6">
    <source>
        <dbReference type="Google" id="ProtNLM"/>
    </source>
</evidence>
<dbReference type="SMART" id="SM00364">
    <property type="entry name" value="LRR_BAC"/>
    <property type="match status" value="3"/>
</dbReference>
<dbReference type="SMART" id="SM00369">
    <property type="entry name" value="LRR_TYP"/>
    <property type="match status" value="6"/>
</dbReference>
<dbReference type="Proteomes" id="UP000559256">
    <property type="component" value="Unassembled WGS sequence"/>
</dbReference>
<evidence type="ECO:0000256" key="2">
    <source>
        <dbReference type="ARBA" id="ARBA00022737"/>
    </source>
</evidence>
<accession>A0A8H5FNA6</accession>
<keyword evidence="2" id="KW-0677">Repeat</keyword>
<dbReference type="InterPro" id="IPR050216">
    <property type="entry name" value="LRR_domain-containing"/>
</dbReference>
<dbReference type="AlphaFoldDB" id="A0A8H5FNA6"/>
<dbReference type="PANTHER" id="PTHR48051">
    <property type="match status" value="1"/>
</dbReference>
<sequence>MSRLPPPSTRSRSPMKPSSGPSKPRQGATTPIRNSTPVRTRTKSAAGRSTPQKPVEKEEPPAVPAMSIKEQIALKRAEAKKAMAARSGGGGLDDMSSLEDAIPGAPAAPPEEDILGRWSVRETIERARSTGSLNLSSRSLQCIPPELYEIHLGITPDPLKSVPSPTPLPPSEPSAAQRRGKKDNPAWFEAQDLQTLKAFSNEILEIQHEISLFGSLKVIDLHNNKLSSLPHSFGDLANLTSLDLSHNALTSLPTNLFTFPELTYLDVSHNLLTSLPFNEPFASGRKFETSGSGFFTPSVNRANSPLPRLATLYVSHNKLSADAIDLVLPSSLVRVDLSSNPLGLNALPLIKKLGSFPALKELRFEKADIGDEAFPKDLTPTTPFLKLRILDLGETRASPEGVQAALQGLGREVDFQPTTEEPPEGVLQVTVGKKVYKEPWEIEAERKAKARAARLVHEEGINWGSRSGTGSGGKTGAAPAEKEPWEIEAEQGMLTEGAKRRLRAQAANAAATGTGSQNSSSSSKPTQKAEVTKEAWEIEAEQGLLTEGGRRRARAQAAAAAAASSSNSTSSVAKKAPGGLGLGEPSSPTSPPAQSPSSTFSLSNPQYYNQSTQTLTLPSSTPPSKVHSRAFSMAPKVSSISPSGSTSDLAVPVPSAPFAEIAAESFSANLRVLILSNRRKDRSLTLPASFGSALLPNLEELDLEGCNFPDMVSVCRIDPAAGDNDGLSPTRTTEPLIPLIANLFPRLLSLNLSYNMFSSSQLTTENLSALVLAAPHKKGLKRLGLRGNKFSELDGFIGLSEMFKGNREIPGWKLDELDLRDNEVPRLPAEMGLLPLEVFLVDGNPFRVPPRRIWEREGTKGLLSWLRSRIE</sequence>
<dbReference type="Pfam" id="PF13855">
    <property type="entry name" value="LRR_8"/>
    <property type="match status" value="1"/>
</dbReference>
<dbReference type="SUPFAM" id="SSF52047">
    <property type="entry name" value="RNI-like"/>
    <property type="match status" value="1"/>
</dbReference>
<reference evidence="4 5" key="1">
    <citation type="journal article" date="2020" name="ISME J.">
        <title>Uncovering the hidden diversity of litter-decomposition mechanisms in mushroom-forming fungi.</title>
        <authorList>
            <person name="Floudas D."/>
            <person name="Bentzer J."/>
            <person name="Ahren D."/>
            <person name="Johansson T."/>
            <person name="Persson P."/>
            <person name="Tunlid A."/>
        </authorList>
    </citation>
    <scope>NUCLEOTIDE SEQUENCE [LARGE SCALE GENOMIC DNA]</scope>
    <source>
        <strain evidence="4 5">CBS 291.85</strain>
    </source>
</reference>
<dbReference type="PRINTS" id="PR00019">
    <property type="entry name" value="LEURICHRPT"/>
</dbReference>
<dbReference type="GO" id="GO:0005737">
    <property type="term" value="C:cytoplasm"/>
    <property type="evidence" value="ECO:0007669"/>
    <property type="project" value="TreeGrafter"/>
</dbReference>
<dbReference type="EMBL" id="JAACJM010000150">
    <property type="protein sequence ID" value="KAF5343076.1"/>
    <property type="molecule type" value="Genomic_DNA"/>
</dbReference>
<evidence type="ECO:0000256" key="1">
    <source>
        <dbReference type="ARBA" id="ARBA00022614"/>
    </source>
</evidence>
<dbReference type="InterPro" id="IPR032675">
    <property type="entry name" value="LRR_dom_sf"/>
</dbReference>
<feature type="compositionally biased region" description="Polar residues" evidence="3">
    <location>
        <begin position="27"/>
        <end position="39"/>
    </location>
</feature>
<gene>
    <name evidence="4" type="ORF">D9758_011147</name>
</gene>
<keyword evidence="1" id="KW-0433">Leucine-rich repeat</keyword>
<comment type="caution">
    <text evidence="4">The sequence shown here is derived from an EMBL/GenBank/DDBJ whole genome shotgun (WGS) entry which is preliminary data.</text>
</comment>
<protein>
    <recommendedName>
        <fullName evidence="6">Leucine-rich repeat-containing protein 40</fullName>
    </recommendedName>
</protein>
<proteinExistence type="predicted"/>
<feature type="compositionally biased region" description="Low complexity" evidence="3">
    <location>
        <begin position="555"/>
        <end position="573"/>
    </location>
</feature>
<feature type="region of interest" description="Disordered" evidence="3">
    <location>
        <begin position="158"/>
        <end position="183"/>
    </location>
</feature>
<evidence type="ECO:0000313" key="5">
    <source>
        <dbReference type="Proteomes" id="UP000559256"/>
    </source>
</evidence>
<feature type="region of interest" description="Disordered" evidence="3">
    <location>
        <begin position="461"/>
        <end position="484"/>
    </location>
</feature>
<dbReference type="PANTHER" id="PTHR48051:SF1">
    <property type="entry name" value="RAS SUPPRESSOR PROTEIN 1"/>
    <property type="match status" value="1"/>
</dbReference>
<evidence type="ECO:0000313" key="4">
    <source>
        <dbReference type="EMBL" id="KAF5343076.1"/>
    </source>
</evidence>
<dbReference type="OrthoDB" id="1517790at2759"/>
<dbReference type="PROSITE" id="PS51450">
    <property type="entry name" value="LRR"/>
    <property type="match status" value="3"/>
</dbReference>
<feature type="compositionally biased region" description="Low complexity" evidence="3">
    <location>
        <begin position="9"/>
        <end position="25"/>
    </location>
</feature>
<name>A0A8H5FNA6_9AGAR</name>
<dbReference type="InterPro" id="IPR001611">
    <property type="entry name" value="Leu-rich_rpt"/>
</dbReference>
<dbReference type="InterPro" id="IPR003591">
    <property type="entry name" value="Leu-rich_rpt_typical-subtyp"/>
</dbReference>
<evidence type="ECO:0000256" key="3">
    <source>
        <dbReference type="SAM" id="MobiDB-lite"/>
    </source>
</evidence>
<organism evidence="4 5">
    <name type="scientific">Tetrapyrgos nigripes</name>
    <dbReference type="NCBI Taxonomy" id="182062"/>
    <lineage>
        <taxon>Eukaryota</taxon>
        <taxon>Fungi</taxon>
        <taxon>Dikarya</taxon>
        <taxon>Basidiomycota</taxon>
        <taxon>Agaricomycotina</taxon>
        <taxon>Agaricomycetes</taxon>
        <taxon>Agaricomycetidae</taxon>
        <taxon>Agaricales</taxon>
        <taxon>Marasmiineae</taxon>
        <taxon>Marasmiaceae</taxon>
        <taxon>Tetrapyrgos</taxon>
    </lineage>
</organism>
<keyword evidence="5" id="KW-1185">Reference proteome</keyword>
<feature type="region of interest" description="Disordered" evidence="3">
    <location>
        <begin position="1"/>
        <end position="69"/>
    </location>
</feature>
<dbReference type="Gene3D" id="3.80.10.10">
    <property type="entry name" value="Ribonuclease Inhibitor"/>
    <property type="match status" value="2"/>
</dbReference>